<proteinExistence type="predicted"/>
<dbReference type="STRING" id="8022.A0A061A7S6"/>
<evidence type="ECO:0000256" key="1">
    <source>
        <dbReference type="SAM" id="MobiDB-lite"/>
    </source>
</evidence>
<gene>
    <name evidence="2" type="ORF">GSONMT00031927001</name>
</gene>
<dbReference type="PaxDb" id="8022-A0A061A7S6"/>
<sequence length="124" mass="13669">MAEDSLQTLEAPPPDPSNPSRVFLEVTLKEGCYPMMPHSMYCLPLWPGITLVLLTKIPNSNLAMSVYVFLEAFAKLEKRLSEGLEGSAARGQTSIQDLRNKLDKFIRALGTSDIQVGVMSLKSI</sequence>
<dbReference type="Proteomes" id="UP000193380">
    <property type="component" value="Unassembled WGS sequence"/>
</dbReference>
<evidence type="ECO:0000313" key="3">
    <source>
        <dbReference type="Proteomes" id="UP000193380"/>
    </source>
</evidence>
<evidence type="ECO:0000313" key="2">
    <source>
        <dbReference type="EMBL" id="CDR18414.1"/>
    </source>
</evidence>
<feature type="region of interest" description="Disordered" evidence="1">
    <location>
        <begin position="1"/>
        <end position="20"/>
    </location>
</feature>
<reference evidence="2" key="2">
    <citation type="submission" date="2014-03" db="EMBL/GenBank/DDBJ databases">
        <authorList>
            <person name="Genoscope - CEA"/>
        </authorList>
    </citation>
    <scope>NUCLEOTIDE SEQUENCE</scope>
</reference>
<dbReference type="InterPro" id="IPR026053">
    <property type="entry name" value="HPS1"/>
</dbReference>
<protein>
    <submittedName>
        <fullName evidence="2">Uncharacterized protein</fullName>
    </submittedName>
</protein>
<dbReference type="PANTHER" id="PTHR12761">
    <property type="entry name" value="HERMANSKY-PUDLAK SYNDROME PROTEIN 1"/>
    <property type="match status" value="1"/>
</dbReference>
<dbReference type="AlphaFoldDB" id="A0A061A7S6"/>
<dbReference type="EMBL" id="FR977760">
    <property type="protein sequence ID" value="CDR18414.1"/>
    <property type="molecule type" value="Genomic_DNA"/>
</dbReference>
<dbReference type="PANTHER" id="PTHR12761:SF1">
    <property type="entry name" value="BLOC-3 COMPLEX MEMBER HPS1"/>
    <property type="match status" value="1"/>
</dbReference>
<dbReference type="GO" id="GO:0031085">
    <property type="term" value="C:BLOC-3 complex"/>
    <property type="evidence" value="ECO:0007669"/>
    <property type="project" value="TreeGrafter"/>
</dbReference>
<accession>A0A061A7S6</accession>
<dbReference type="GO" id="GO:1903232">
    <property type="term" value="P:melanosome assembly"/>
    <property type="evidence" value="ECO:0007669"/>
    <property type="project" value="TreeGrafter"/>
</dbReference>
<reference evidence="2" key="1">
    <citation type="journal article" date="2014" name="Nat. Commun.">
        <title>The rainbow trout genome provides novel insights into evolution after whole-genome duplication in vertebrates.</title>
        <authorList>
            <person name="Berthelot C."/>
            <person name="Brunet F."/>
            <person name="Chalopin D."/>
            <person name="Juanchich A."/>
            <person name="Bernard M."/>
            <person name="Noel B."/>
            <person name="Bento P."/>
            <person name="Da Silva C."/>
            <person name="Labadie K."/>
            <person name="Alberti A."/>
            <person name="Aury J.M."/>
            <person name="Louis A."/>
            <person name="Dehais P."/>
            <person name="Bardou P."/>
            <person name="Montfort J."/>
            <person name="Klopp C."/>
            <person name="Cabau C."/>
            <person name="Gaspin C."/>
            <person name="Thorgaard G.H."/>
            <person name="Boussaha M."/>
            <person name="Quillet E."/>
            <person name="Guyomard R."/>
            <person name="Galiana D."/>
            <person name="Bobe J."/>
            <person name="Volff J.N."/>
            <person name="Genet C."/>
            <person name="Wincker P."/>
            <person name="Jaillon O."/>
            <person name="Roest Crollius H."/>
            <person name="Guiguen Y."/>
        </authorList>
    </citation>
    <scope>NUCLEOTIDE SEQUENCE [LARGE SCALE GENOMIC DNA]</scope>
</reference>
<dbReference type="GO" id="GO:0005085">
    <property type="term" value="F:guanyl-nucleotide exchange factor activity"/>
    <property type="evidence" value="ECO:0007669"/>
    <property type="project" value="TreeGrafter"/>
</dbReference>
<name>A0A061A7S6_ONCMY</name>
<organism evidence="2 3">
    <name type="scientific">Oncorhynchus mykiss</name>
    <name type="common">Rainbow trout</name>
    <name type="synonym">Salmo gairdneri</name>
    <dbReference type="NCBI Taxonomy" id="8022"/>
    <lineage>
        <taxon>Eukaryota</taxon>
        <taxon>Metazoa</taxon>
        <taxon>Chordata</taxon>
        <taxon>Craniata</taxon>
        <taxon>Vertebrata</taxon>
        <taxon>Euteleostomi</taxon>
        <taxon>Actinopterygii</taxon>
        <taxon>Neopterygii</taxon>
        <taxon>Teleostei</taxon>
        <taxon>Protacanthopterygii</taxon>
        <taxon>Salmoniformes</taxon>
        <taxon>Salmonidae</taxon>
        <taxon>Salmoninae</taxon>
        <taxon>Oncorhynchus</taxon>
    </lineage>
</organism>